<feature type="transmembrane region" description="Helical" evidence="1">
    <location>
        <begin position="482"/>
        <end position="501"/>
    </location>
</feature>
<evidence type="ECO:0000256" key="1">
    <source>
        <dbReference type="SAM" id="Phobius"/>
    </source>
</evidence>
<organism evidence="2 3">
    <name type="scientific">Gracilariopsis chorda</name>
    <dbReference type="NCBI Taxonomy" id="448386"/>
    <lineage>
        <taxon>Eukaryota</taxon>
        <taxon>Rhodophyta</taxon>
        <taxon>Florideophyceae</taxon>
        <taxon>Rhodymeniophycidae</taxon>
        <taxon>Gracilariales</taxon>
        <taxon>Gracilariaceae</taxon>
        <taxon>Gracilariopsis</taxon>
    </lineage>
</organism>
<proteinExistence type="predicted"/>
<keyword evidence="1" id="KW-0472">Membrane</keyword>
<feature type="transmembrane region" description="Helical" evidence="1">
    <location>
        <begin position="324"/>
        <end position="354"/>
    </location>
</feature>
<protein>
    <submittedName>
        <fullName evidence="2">Uncharacterized protein</fullName>
    </submittedName>
</protein>
<gene>
    <name evidence="2" type="ORF">BWQ96_09321</name>
</gene>
<dbReference type="AlphaFoldDB" id="A0A2V3IFV2"/>
<name>A0A2V3IFV2_9FLOR</name>
<dbReference type="Proteomes" id="UP000247409">
    <property type="component" value="Unassembled WGS sequence"/>
</dbReference>
<sequence length="519" mass="58209">MISALSVLTLLAPFASLYYLIKFQCSRLPLSNLSKQCKRRQILRGLVLLPAVTLLVQLWKAVPYLPFFVFSFVFQVGIPSASRLIVNAGFDTAHRFLELVSDYKEVGEYLGRSTISPRGNSLLNSLMENLTRILTEDGGIHLIKVATQKWQHYQDALTQSNEEHFSNLINNLTSLPLLSEMGNNATAAITYTLEAVRLSDLFPRAQLSPRSQQKFLAFTTALSQSINSSSAHLFALNSTKPERLESSVHNVWQAAKAFQDSLQLETTDILGDQTLSPGATVVLDRILRVMDGRSTVGDALKSSLESVTNGGSTLFRIPSLLSTWMLQIALMLVVLWVVSIPLMMMTQSLLQLWLQWQLVKKYKEEVSDAERNMEGWILTGWITGVMYATVQTIWRSVEWATSNSSFLGLLAFAYHFQVLHEIHGTAMVAIASAEGRKDVLNGWRARRTWWMAAVILTSSLKVWWDFHLVTMIGFLVLGNNGMAFLFIAADGVVSLALQIGVRRMVKRAKKDENEYSKHD</sequence>
<dbReference type="EMBL" id="NBIV01000249">
    <property type="protein sequence ID" value="PXF40966.1"/>
    <property type="molecule type" value="Genomic_DNA"/>
</dbReference>
<feature type="transmembrane region" description="Helical" evidence="1">
    <location>
        <begin position="42"/>
        <end position="59"/>
    </location>
</feature>
<evidence type="ECO:0000313" key="3">
    <source>
        <dbReference type="Proteomes" id="UP000247409"/>
    </source>
</evidence>
<reference evidence="2 3" key="1">
    <citation type="journal article" date="2018" name="Mol. Biol. Evol.">
        <title>Analysis of the draft genome of the red seaweed Gracilariopsis chorda provides insights into genome size evolution in Rhodophyta.</title>
        <authorList>
            <person name="Lee J."/>
            <person name="Yang E.C."/>
            <person name="Graf L."/>
            <person name="Yang J.H."/>
            <person name="Qiu H."/>
            <person name="Zel Zion U."/>
            <person name="Chan C.X."/>
            <person name="Stephens T.G."/>
            <person name="Weber A.P.M."/>
            <person name="Boo G.H."/>
            <person name="Boo S.M."/>
            <person name="Kim K.M."/>
            <person name="Shin Y."/>
            <person name="Jung M."/>
            <person name="Lee S.J."/>
            <person name="Yim H.S."/>
            <person name="Lee J.H."/>
            <person name="Bhattacharya D."/>
            <person name="Yoon H.S."/>
        </authorList>
    </citation>
    <scope>NUCLEOTIDE SEQUENCE [LARGE SCALE GENOMIC DNA]</scope>
    <source>
        <strain evidence="2 3">SKKU-2015</strain>
        <tissue evidence="2">Whole body</tissue>
    </source>
</reference>
<accession>A0A2V3IFV2</accession>
<feature type="transmembrane region" description="Helical" evidence="1">
    <location>
        <begin position="375"/>
        <end position="394"/>
    </location>
</feature>
<keyword evidence="1" id="KW-0812">Transmembrane</keyword>
<comment type="caution">
    <text evidence="2">The sequence shown here is derived from an EMBL/GenBank/DDBJ whole genome shotgun (WGS) entry which is preliminary data.</text>
</comment>
<evidence type="ECO:0000313" key="2">
    <source>
        <dbReference type="EMBL" id="PXF40966.1"/>
    </source>
</evidence>
<feature type="transmembrane region" description="Helical" evidence="1">
    <location>
        <begin position="65"/>
        <end position="86"/>
    </location>
</feature>
<keyword evidence="1" id="KW-1133">Transmembrane helix</keyword>
<feature type="transmembrane region" description="Helical" evidence="1">
    <location>
        <begin position="450"/>
        <end position="476"/>
    </location>
</feature>
<keyword evidence="3" id="KW-1185">Reference proteome</keyword>
<feature type="transmembrane region" description="Helical" evidence="1">
    <location>
        <begin position="6"/>
        <end position="21"/>
    </location>
</feature>